<feature type="compositionally biased region" description="Polar residues" evidence="1">
    <location>
        <begin position="33"/>
        <end position="45"/>
    </location>
</feature>
<organism evidence="2 3">
    <name type="scientific">Seiridium unicorne</name>
    <dbReference type="NCBI Taxonomy" id="138068"/>
    <lineage>
        <taxon>Eukaryota</taxon>
        <taxon>Fungi</taxon>
        <taxon>Dikarya</taxon>
        <taxon>Ascomycota</taxon>
        <taxon>Pezizomycotina</taxon>
        <taxon>Sordariomycetes</taxon>
        <taxon>Xylariomycetidae</taxon>
        <taxon>Amphisphaeriales</taxon>
        <taxon>Sporocadaceae</taxon>
        <taxon>Seiridium</taxon>
    </lineage>
</organism>
<accession>A0ABR2UXH6</accession>
<feature type="compositionally biased region" description="Polar residues" evidence="1">
    <location>
        <begin position="294"/>
        <end position="327"/>
    </location>
</feature>
<name>A0ABR2UXH6_9PEZI</name>
<feature type="region of interest" description="Disordered" evidence="1">
    <location>
        <begin position="245"/>
        <end position="345"/>
    </location>
</feature>
<proteinExistence type="predicted"/>
<feature type="region of interest" description="Disordered" evidence="1">
    <location>
        <begin position="435"/>
        <end position="464"/>
    </location>
</feature>
<feature type="compositionally biased region" description="Gly residues" evidence="1">
    <location>
        <begin position="442"/>
        <end position="451"/>
    </location>
</feature>
<gene>
    <name evidence="2" type="ORF">SUNI508_01105</name>
</gene>
<feature type="compositionally biased region" description="Polar residues" evidence="1">
    <location>
        <begin position="453"/>
        <end position="464"/>
    </location>
</feature>
<evidence type="ECO:0000313" key="2">
    <source>
        <dbReference type="EMBL" id="KAK9419128.1"/>
    </source>
</evidence>
<sequence>MAMQPARGSEALSNSTIDTTNVANASSSTSNTRHTTPVSGQSSTITPPPLAVLNTCSYYNTEESQVEWNSPWCSVYAGTVDLVFWPTNDNYSYPATSVDTRFNYTYTSPSVYMIVNTLYGSNPCGLLGPSTSRHLFSFDLTQVSTFIPYPDEDVKSGWHPRQLELSDLDTSCSGSYDVSSLQTETHPTQGDEARCNPRLNAPADITKWGYPYWKHCNMKNDRLGLFDPPYAVSLIHGFADPTTAAETQTATTQDASTGAIPTPDVASSTATDTAPAASTTALVDGEQGPATQVAVPTSSPGNVAVPTNSPSNIAAQTSGEPAATVNTGYPELSGGSDTDPAGGPGTYMDVSITAFSKQIVSLGTSGLEIAAYGDGLSTTYRIPIGDSGSAASGVSVATYAGEILTLGGSAATLTDIAVVVPSSATSTIAASSVRVGSTSGANPGGQGGGSGSETSYKNATAQTSADHSVQTASASYTRMRIHAFAELLAVLLFIL</sequence>
<feature type="region of interest" description="Disordered" evidence="1">
    <location>
        <begin position="1"/>
        <end position="46"/>
    </location>
</feature>
<reference evidence="2 3" key="1">
    <citation type="journal article" date="2024" name="J. Plant Pathol.">
        <title>Sequence and assembly of the genome of Seiridium unicorne, isolate CBS 538.82, causal agent of cypress canker disease.</title>
        <authorList>
            <person name="Scali E."/>
            <person name="Rocca G.D."/>
            <person name="Danti R."/>
            <person name="Garbelotto M."/>
            <person name="Barberini S."/>
            <person name="Baroncelli R."/>
            <person name="Emiliani G."/>
        </authorList>
    </citation>
    <scope>NUCLEOTIDE SEQUENCE [LARGE SCALE GENOMIC DNA]</scope>
    <source>
        <strain evidence="2 3">BM-138-508</strain>
    </source>
</reference>
<protein>
    <submittedName>
        <fullName evidence="2">Uncharacterized protein</fullName>
    </submittedName>
</protein>
<dbReference type="EMBL" id="JARVKF010000330">
    <property type="protein sequence ID" value="KAK9419128.1"/>
    <property type="molecule type" value="Genomic_DNA"/>
</dbReference>
<dbReference type="Proteomes" id="UP001408356">
    <property type="component" value="Unassembled WGS sequence"/>
</dbReference>
<evidence type="ECO:0000256" key="1">
    <source>
        <dbReference type="SAM" id="MobiDB-lite"/>
    </source>
</evidence>
<feature type="compositionally biased region" description="Low complexity" evidence="1">
    <location>
        <begin position="19"/>
        <end position="32"/>
    </location>
</feature>
<feature type="compositionally biased region" description="Low complexity" evidence="1">
    <location>
        <begin position="245"/>
        <end position="281"/>
    </location>
</feature>
<evidence type="ECO:0000313" key="3">
    <source>
        <dbReference type="Proteomes" id="UP001408356"/>
    </source>
</evidence>
<comment type="caution">
    <text evidence="2">The sequence shown here is derived from an EMBL/GenBank/DDBJ whole genome shotgun (WGS) entry which is preliminary data.</text>
</comment>
<keyword evidence="3" id="KW-1185">Reference proteome</keyword>